<protein>
    <recommendedName>
        <fullName evidence="3">HEPN domain-containing protein</fullName>
    </recommendedName>
</protein>
<evidence type="ECO:0008006" key="3">
    <source>
        <dbReference type="Google" id="ProtNLM"/>
    </source>
</evidence>
<dbReference type="Proteomes" id="UP000658720">
    <property type="component" value="Unassembled WGS sequence"/>
</dbReference>
<accession>A0ABR9VTX0</accession>
<sequence length="45" mass="5384">MNKEQYLGDYGRPDYISCEEAQIQITNAWEFLKFTQNYLGFNNTE</sequence>
<evidence type="ECO:0000313" key="2">
    <source>
        <dbReference type="Proteomes" id="UP000658720"/>
    </source>
</evidence>
<keyword evidence="2" id="KW-1185">Reference proteome</keyword>
<evidence type="ECO:0000313" key="1">
    <source>
        <dbReference type="EMBL" id="MBE9254806.1"/>
    </source>
</evidence>
<organism evidence="1 2">
    <name type="scientific">Synechocystis salina LEGE 00031</name>
    <dbReference type="NCBI Taxonomy" id="1828736"/>
    <lineage>
        <taxon>Bacteria</taxon>
        <taxon>Bacillati</taxon>
        <taxon>Cyanobacteriota</taxon>
        <taxon>Cyanophyceae</taxon>
        <taxon>Synechococcales</taxon>
        <taxon>Merismopediaceae</taxon>
        <taxon>Synechocystis</taxon>
    </lineage>
</organism>
<comment type="caution">
    <text evidence="1">The sequence shown here is derived from an EMBL/GenBank/DDBJ whole genome shotgun (WGS) entry which is preliminary data.</text>
</comment>
<proteinExistence type="predicted"/>
<reference evidence="1 2" key="1">
    <citation type="submission" date="2020-10" db="EMBL/GenBank/DDBJ databases">
        <authorList>
            <person name="Castelo-Branco R."/>
            <person name="Eusebio N."/>
            <person name="Adriana R."/>
            <person name="Vieira A."/>
            <person name="Brugerolle De Fraissinette N."/>
            <person name="Rezende De Castro R."/>
            <person name="Schneider M.P."/>
            <person name="Vasconcelos V."/>
            <person name="Leao P.N."/>
        </authorList>
    </citation>
    <scope>NUCLEOTIDE SEQUENCE [LARGE SCALE GENOMIC DNA]</scope>
    <source>
        <strain evidence="1 2">LEGE 00031</strain>
    </source>
</reference>
<dbReference type="RefSeq" id="WP_194020315.1">
    <property type="nucleotide sequence ID" value="NZ_JADEVV010000040.1"/>
</dbReference>
<name>A0ABR9VTX0_9SYNC</name>
<gene>
    <name evidence="1" type="ORF">IQ217_13355</name>
</gene>
<dbReference type="EMBL" id="JADEVV010000040">
    <property type="protein sequence ID" value="MBE9254806.1"/>
    <property type="molecule type" value="Genomic_DNA"/>
</dbReference>